<dbReference type="Proteomes" id="UP000236214">
    <property type="component" value="Unassembled WGS sequence"/>
</dbReference>
<dbReference type="InterPro" id="IPR046947">
    <property type="entry name" value="LytR-like"/>
</dbReference>
<gene>
    <name evidence="1" type="ORF">TEHN7118_1841</name>
</gene>
<dbReference type="Gene3D" id="2.40.50.40">
    <property type="match status" value="1"/>
</dbReference>
<dbReference type="GO" id="GO:0000156">
    <property type="term" value="F:phosphorelay response regulator activity"/>
    <property type="evidence" value="ECO:0007669"/>
    <property type="project" value="InterPro"/>
</dbReference>
<dbReference type="Pfam" id="PF04397">
    <property type="entry name" value="LytTR"/>
    <property type="match status" value="1"/>
</dbReference>
<protein>
    <submittedName>
        <fullName evidence="1">LytT family two-component response regulator</fullName>
    </submittedName>
</protein>
<dbReference type="SMART" id="SM00448">
    <property type="entry name" value="REC"/>
    <property type="match status" value="1"/>
</dbReference>
<evidence type="ECO:0000313" key="1">
    <source>
        <dbReference type="EMBL" id="GBD69035.1"/>
    </source>
</evidence>
<sequence>MYILLVDDEALARNELKYLLKQCEGVASIMEVSTVQEALEILLTTTIDLAFLDIQLTNESGLELADKIKQMPHPPFVVFATAYDEYAIEAFEKNARDYILKPFELERVQEAVDRVRQSGQSQHLSFVTKEQSQAKQNLPIQDEDRIIMVNMADILALEASKGITKIYTKDKTYHTQSSLTYWQQKLDDESFMRVHRSFIVKIDAIHEIQPWFNHTYQLTITDQLKIPVSRSYIKSFKERLGL</sequence>
<dbReference type="GO" id="GO:0003677">
    <property type="term" value="F:DNA binding"/>
    <property type="evidence" value="ECO:0007669"/>
    <property type="project" value="InterPro"/>
</dbReference>
<dbReference type="AlphaFoldDB" id="A0A2H6DKV2"/>
<keyword evidence="2" id="KW-1185">Reference proteome</keyword>
<dbReference type="InterPro" id="IPR001789">
    <property type="entry name" value="Sig_transdc_resp-reg_receiver"/>
</dbReference>
<dbReference type="PANTHER" id="PTHR37299">
    <property type="entry name" value="TRANSCRIPTIONAL REGULATOR-RELATED"/>
    <property type="match status" value="1"/>
</dbReference>
<dbReference type="RefSeq" id="WP_103099520.1">
    <property type="nucleotide sequence ID" value="NZ_BAABQP010000002.1"/>
</dbReference>
<proteinExistence type="predicted"/>
<reference evidence="1 2" key="1">
    <citation type="submission" date="2016-05" db="EMBL/GenBank/DDBJ databases">
        <title>Whole genome sequencing of Tetragenococcus halophilus subsp. halophilus NISL 7118.</title>
        <authorList>
            <person name="Shiwa Y."/>
            <person name="Nishimura I."/>
            <person name="Yoshikawa H."/>
            <person name="Koyama Y."/>
            <person name="Oguma T."/>
        </authorList>
    </citation>
    <scope>NUCLEOTIDE SEQUENCE [LARGE SCALE GENOMIC DNA]</scope>
    <source>
        <strain evidence="1 2">NISL 7118</strain>
    </source>
</reference>
<accession>A0A2H6DKV2</accession>
<dbReference type="PROSITE" id="PS50930">
    <property type="entry name" value="HTH_LYTTR"/>
    <property type="match status" value="1"/>
</dbReference>
<dbReference type="PROSITE" id="PS50110">
    <property type="entry name" value="RESPONSE_REGULATORY"/>
    <property type="match status" value="1"/>
</dbReference>
<dbReference type="InterPro" id="IPR007492">
    <property type="entry name" value="LytTR_DNA-bd_dom"/>
</dbReference>
<name>A0A2H6DKV2_TETHA</name>
<dbReference type="Gene3D" id="3.40.50.2300">
    <property type="match status" value="1"/>
</dbReference>
<dbReference type="Gene3D" id="2.20.25.10">
    <property type="match status" value="1"/>
</dbReference>
<dbReference type="InterPro" id="IPR011006">
    <property type="entry name" value="CheY-like_superfamily"/>
</dbReference>
<dbReference type="Pfam" id="PF00072">
    <property type="entry name" value="Response_reg"/>
    <property type="match status" value="1"/>
</dbReference>
<organism evidence="1 2">
    <name type="scientific">Tetragenococcus halophilus subsp. halophilus</name>
    <dbReference type="NCBI Taxonomy" id="1513897"/>
    <lineage>
        <taxon>Bacteria</taxon>
        <taxon>Bacillati</taxon>
        <taxon>Bacillota</taxon>
        <taxon>Bacilli</taxon>
        <taxon>Lactobacillales</taxon>
        <taxon>Enterococcaceae</taxon>
        <taxon>Tetragenococcus</taxon>
    </lineage>
</organism>
<dbReference type="EMBL" id="BDEC01000095">
    <property type="protein sequence ID" value="GBD69035.1"/>
    <property type="molecule type" value="Genomic_DNA"/>
</dbReference>
<comment type="caution">
    <text evidence="1">The sequence shown here is derived from an EMBL/GenBank/DDBJ whole genome shotgun (WGS) entry which is preliminary data.</text>
</comment>
<evidence type="ECO:0000313" key="2">
    <source>
        <dbReference type="Proteomes" id="UP000236214"/>
    </source>
</evidence>
<dbReference type="SUPFAM" id="SSF52172">
    <property type="entry name" value="CheY-like"/>
    <property type="match status" value="1"/>
</dbReference>
<dbReference type="PANTHER" id="PTHR37299:SF1">
    <property type="entry name" value="STAGE 0 SPORULATION PROTEIN A HOMOLOG"/>
    <property type="match status" value="1"/>
</dbReference>
<dbReference type="SMART" id="SM00850">
    <property type="entry name" value="LytTR"/>
    <property type="match status" value="1"/>
</dbReference>